<organism evidence="5 6">
    <name type="scientific">Streptomyces aurantiacus</name>
    <dbReference type="NCBI Taxonomy" id="47760"/>
    <lineage>
        <taxon>Bacteria</taxon>
        <taxon>Bacillati</taxon>
        <taxon>Actinomycetota</taxon>
        <taxon>Actinomycetes</taxon>
        <taxon>Kitasatosporales</taxon>
        <taxon>Streptomycetaceae</taxon>
        <taxon>Streptomyces</taxon>
        <taxon>Streptomyces aurantiacus group</taxon>
    </lineage>
</organism>
<dbReference type="SUPFAM" id="SSF51905">
    <property type="entry name" value="FAD/NAD(P)-binding domain"/>
    <property type="match status" value="1"/>
</dbReference>
<dbReference type="InterPro" id="IPR036188">
    <property type="entry name" value="FAD/NAD-bd_sf"/>
</dbReference>
<dbReference type="PANTHER" id="PTHR43004:SF19">
    <property type="entry name" value="BINDING MONOOXYGENASE, PUTATIVE (JCVI)-RELATED"/>
    <property type="match status" value="1"/>
</dbReference>
<evidence type="ECO:0000256" key="3">
    <source>
        <dbReference type="ARBA" id="ARBA00022827"/>
    </source>
</evidence>
<dbReference type="Gene3D" id="3.40.30.120">
    <property type="match status" value="1"/>
</dbReference>
<dbReference type="AlphaFoldDB" id="A0A7G1PFM1"/>
<dbReference type="Gene3D" id="3.50.50.60">
    <property type="entry name" value="FAD/NAD(P)-binding domain"/>
    <property type="match status" value="1"/>
</dbReference>
<dbReference type="RefSeq" id="WP_190854161.1">
    <property type="nucleotide sequence ID" value="NZ_AP023440.1"/>
</dbReference>
<evidence type="ECO:0000256" key="1">
    <source>
        <dbReference type="ARBA" id="ARBA00001974"/>
    </source>
</evidence>
<evidence type="ECO:0000313" key="6">
    <source>
        <dbReference type="Proteomes" id="UP000516444"/>
    </source>
</evidence>
<dbReference type="Pfam" id="PF21274">
    <property type="entry name" value="Rng_hyd_C"/>
    <property type="match status" value="1"/>
</dbReference>
<evidence type="ECO:0000259" key="4">
    <source>
        <dbReference type="Pfam" id="PF01494"/>
    </source>
</evidence>
<dbReference type="PRINTS" id="PR00420">
    <property type="entry name" value="RNGMNOXGNASE"/>
</dbReference>
<dbReference type="GO" id="GO:0071949">
    <property type="term" value="F:FAD binding"/>
    <property type="evidence" value="ECO:0007669"/>
    <property type="project" value="InterPro"/>
</dbReference>
<sequence length="509" mass="54678">MNTDVVVVGGGPVGLMLAAELRLGGARVVLLERLTEPSGHSRAFRMQARMLDTLDQRGLLGRFTEGNRTWPKAHFAGLEPLLDFGYLRNENPYALLIPQARTEELLEKHAMACGVEIRRGHTVTGLEATPSAVDCEISSDEGTYRLSSSYLVGCDGGRSTVRKLAGIGFSGSEPAVRALLADVELADPGQLPNGVPGTMRTPHGLLMAISLQSGVTRVLTTEFTPPEPGTEHTPVTLDELRATVRRVTGIDVDMDRPRWLSRFTDATRLADTYRQGRVLLAGDAAHVHFPIGAQGLNLGLQDAVNLGWKLAGTLVGWAPPGLLDSYGTERRPVAERVLRQTQAQLMLMAPDPRVDPLRGMFSELLELPEVNSRLAHEMTGLDVRYALPPGRYGHHLLGRPCPPLTPDVGDEARTMLGIGRGVLLVPDGLAKEAAGLVAGRSHRLGTVAAGDGPGLLLRPDGHVAWVDPGDGVPREDVLLELADALRHWFGAHGSEAVLRTHHDLTNGGS</sequence>
<dbReference type="KEGG" id="sgm:GCM10017557_73960"/>
<comment type="cofactor">
    <cofactor evidence="1">
        <name>FAD</name>
        <dbReference type="ChEBI" id="CHEBI:57692"/>
    </cofactor>
</comment>
<dbReference type="GO" id="GO:0016709">
    <property type="term" value="F:oxidoreductase activity, acting on paired donors, with incorporation or reduction of molecular oxygen, NAD(P)H as one donor, and incorporation of one atom of oxygen"/>
    <property type="evidence" value="ECO:0007669"/>
    <property type="project" value="UniProtKB-ARBA"/>
</dbReference>
<dbReference type="Proteomes" id="UP000516444">
    <property type="component" value="Chromosome"/>
</dbReference>
<dbReference type="Pfam" id="PF01494">
    <property type="entry name" value="FAD_binding_3"/>
    <property type="match status" value="1"/>
</dbReference>
<proteinExistence type="predicted"/>
<evidence type="ECO:0000256" key="2">
    <source>
        <dbReference type="ARBA" id="ARBA00022630"/>
    </source>
</evidence>
<keyword evidence="6" id="KW-1185">Reference proteome</keyword>
<accession>A0A7G1PFM1</accession>
<dbReference type="PANTHER" id="PTHR43004">
    <property type="entry name" value="TRK SYSTEM POTASSIUM UPTAKE PROTEIN"/>
    <property type="match status" value="1"/>
</dbReference>
<feature type="domain" description="FAD-binding" evidence="4">
    <location>
        <begin position="3"/>
        <end position="341"/>
    </location>
</feature>
<gene>
    <name evidence="5" type="ORF">GCM10017557_73960</name>
</gene>
<name>A0A7G1PFM1_9ACTN</name>
<keyword evidence="2" id="KW-0285">Flavoprotein</keyword>
<reference evidence="5 6" key="1">
    <citation type="journal article" date="2014" name="Int. J. Syst. Evol. Microbiol.">
        <title>Complete genome sequence of Corynebacterium casei LMG S-19264T (=DSM 44701T), isolated from a smear-ripened cheese.</title>
        <authorList>
            <consortium name="US DOE Joint Genome Institute (JGI-PGF)"/>
            <person name="Walter F."/>
            <person name="Albersmeier A."/>
            <person name="Kalinowski J."/>
            <person name="Ruckert C."/>
        </authorList>
    </citation>
    <scope>NUCLEOTIDE SEQUENCE [LARGE SCALE GENOMIC DNA]</scope>
    <source>
        <strain evidence="5 6">JCM 4677</strain>
    </source>
</reference>
<protein>
    <recommendedName>
        <fullName evidence="4">FAD-binding domain-containing protein</fullName>
    </recommendedName>
</protein>
<keyword evidence="3" id="KW-0274">FAD</keyword>
<evidence type="ECO:0000313" key="5">
    <source>
        <dbReference type="EMBL" id="BCL32537.1"/>
    </source>
</evidence>
<dbReference type="InterPro" id="IPR050641">
    <property type="entry name" value="RIFMO-like"/>
</dbReference>
<dbReference type="InterPro" id="IPR002938">
    <property type="entry name" value="FAD-bd"/>
</dbReference>
<dbReference type="EMBL" id="AP023440">
    <property type="protein sequence ID" value="BCL32537.1"/>
    <property type="molecule type" value="Genomic_DNA"/>
</dbReference>
<dbReference type="Gene3D" id="3.30.70.2450">
    <property type="match status" value="1"/>
</dbReference>